<proteinExistence type="predicted"/>
<protein>
    <recommendedName>
        <fullName evidence="3">Zn-ribbon-containing protein</fullName>
    </recommendedName>
</protein>
<organism evidence="1 2">
    <name type="scientific">Methanopyrus kandleri</name>
    <dbReference type="NCBI Taxonomy" id="2320"/>
    <lineage>
        <taxon>Archaea</taxon>
        <taxon>Methanobacteriati</taxon>
        <taxon>Methanobacteriota</taxon>
        <taxon>Methanomada group</taxon>
        <taxon>Methanopyri</taxon>
        <taxon>Methanopyrales</taxon>
        <taxon>Methanopyraceae</taxon>
        <taxon>Methanopyrus</taxon>
    </lineage>
</organism>
<dbReference type="GeneID" id="1477708"/>
<dbReference type="Proteomes" id="UP000619545">
    <property type="component" value="Unassembled WGS sequence"/>
</dbReference>
<name>A0A832TAC7_9EURY</name>
<evidence type="ECO:0008006" key="3">
    <source>
        <dbReference type="Google" id="ProtNLM"/>
    </source>
</evidence>
<accession>A0A832TAC7</accession>
<comment type="caution">
    <text evidence="1">The sequence shown here is derived from an EMBL/GenBank/DDBJ whole genome shotgun (WGS) entry which is preliminary data.</text>
</comment>
<evidence type="ECO:0000313" key="2">
    <source>
        <dbReference type="Proteomes" id="UP000619545"/>
    </source>
</evidence>
<dbReference type="EMBL" id="DUJS01000004">
    <property type="protein sequence ID" value="HII70436.1"/>
    <property type="molecule type" value="Genomic_DNA"/>
</dbReference>
<reference evidence="1" key="1">
    <citation type="journal article" date="2020" name="bioRxiv">
        <title>A rank-normalized archaeal taxonomy based on genome phylogeny resolves widespread incomplete and uneven classifications.</title>
        <authorList>
            <person name="Rinke C."/>
            <person name="Chuvochina M."/>
            <person name="Mussig A.J."/>
            <person name="Chaumeil P.-A."/>
            <person name="Waite D.W."/>
            <person name="Whitman W.B."/>
            <person name="Parks D.H."/>
            <person name="Hugenholtz P."/>
        </authorList>
    </citation>
    <scope>NUCLEOTIDE SEQUENCE</scope>
    <source>
        <strain evidence="1">UBA8853</strain>
    </source>
</reference>
<sequence length="102" mass="11836">MSGTIKLSRCGLRAPTCEPVRRSYFERLRRYRDYQVRELYESGVRIKVLARVFDLSEGEIKEILLSPPRCARCGKPLRTNVPLCSECERVLEGDDRSRTDGR</sequence>
<evidence type="ECO:0000313" key="1">
    <source>
        <dbReference type="EMBL" id="HII70436.1"/>
    </source>
</evidence>
<dbReference type="AlphaFoldDB" id="A0A832TAC7"/>
<dbReference type="RefSeq" id="WP_011018775.1">
    <property type="nucleotide sequence ID" value="NZ_DUJS01000004.1"/>
</dbReference>
<gene>
    <name evidence="1" type="ORF">HA336_04295</name>
</gene>